<name>A0A4Y9S032_9BURK</name>
<comment type="caution">
    <text evidence="1">The sequence shown here is derived from an EMBL/GenBank/DDBJ whole genome shotgun (WGS) entry which is preliminary data.</text>
</comment>
<proteinExistence type="predicted"/>
<dbReference type="Proteomes" id="UP000297729">
    <property type="component" value="Unassembled WGS sequence"/>
</dbReference>
<dbReference type="AlphaFoldDB" id="A0A4Y9S032"/>
<evidence type="ECO:0000313" key="2">
    <source>
        <dbReference type="Proteomes" id="UP000297729"/>
    </source>
</evidence>
<gene>
    <name evidence="1" type="ORF">E4L98_29245</name>
</gene>
<organism evidence="1 2">
    <name type="scientific">Duganella callida</name>
    <dbReference type="NCBI Taxonomy" id="2561932"/>
    <lineage>
        <taxon>Bacteria</taxon>
        <taxon>Pseudomonadati</taxon>
        <taxon>Pseudomonadota</taxon>
        <taxon>Betaproteobacteria</taxon>
        <taxon>Burkholderiales</taxon>
        <taxon>Oxalobacteraceae</taxon>
        <taxon>Telluria group</taxon>
        <taxon>Duganella</taxon>
    </lineage>
</organism>
<evidence type="ECO:0000313" key="1">
    <source>
        <dbReference type="EMBL" id="TFW13289.1"/>
    </source>
</evidence>
<keyword evidence="2" id="KW-1185">Reference proteome</keyword>
<accession>A0A4Y9S032</accession>
<dbReference type="OrthoDB" id="8548202at2"/>
<dbReference type="EMBL" id="SPVG01000276">
    <property type="protein sequence ID" value="TFW13289.1"/>
    <property type="molecule type" value="Genomic_DNA"/>
</dbReference>
<reference evidence="1 2" key="1">
    <citation type="submission" date="2019-03" db="EMBL/GenBank/DDBJ databases">
        <title>Draft Genome Sequence of Duganella callidus sp. nov., a Novel Duganella Species Isolated from Cultivated Soil.</title>
        <authorList>
            <person name="Raths R."/>
            <person name="Peta V."/>
            <person name="Bucking H."/>
        </authorList>
    </citation>
    <scope>NUCLEOTIDE SEQUENCE [LARGE SCALE GENOMIC DNA]</scope>
    <source>
        <strain evidence="1 2">DN04</strain>
    </source>
</reference>
<protein>
    <submittedName>
        <fullName evidence="1">Transcriptional regulator</fullName>
    </submittedName>
</protein>
<sequence length="81" mass="8994">MSARLSQSGGAATVLPREGMSRWQQLSHFVPVSRETWRKLGLAGRAPAAIRLSERCSLYSNVEVHRWLADPIGYRQEGSAV</sequence>